<reference evidence="3 4" key="1">
    <citation type="submission" date="2011-11" db="EMBL/GenBank/DDBJ databases">
        <title>Complete sequence of Granulicella mallensis MP5ACTX8.</title>
        <authorList>
            <consortium name="US DOE Joint Genome Institute"/>
            <person name="Lucas S."/>
            <person name="Copeland A."/>
            <person name="Lapidus A."/>
            <person name="Cheng J.-F."/>
            <person name="Goodwin L."/>
            <person name="Pitluck S."/>
            <person name="Peters L."/>
            <person name="Lu M."/>
            <person name="Detter J.C."/>
            <person name="Han C."/>
            <person name="Tapia R."/>
            <person name="Land M."/>
            <person name="Hauser L."/>
            <person name="Kyrpides N."/>
            <person name="Ivanova N."/>
            <person name="Mikhailova N."/>
            <person name="Pagani I."/>
            <person name="Rawat S."/>
            <person name="Mannisto M."/>
            <person name="Haggblom M."/>
            <person name="Woyke T."/>
        </authorList>
    </citation>
    <scope>NUCLEOTIDE SEQUENCE [LARGE SCALE GENOMIC DNA]</scope>
    <source>
        <strain evidence="4">ATCC BAA-1857 / DSM 23137 / MP5ACTX8</strain>
    </source>
</reference>
<dbReference type="eggNOG" id="COG0381">
    <property type="taxonomic scope" value="Bacteria"/>
</dbReference>
<feature type="domain" description="UDP-N-acetylglucosamine 2-epimerase" evidence="2">
    <location>
        <begin position="26"/>
        <end position="360"/>
    </location>
</feature>
<proteinExistence type="inferred from homology"/>
<dbReference type="CDD" id="cd03786">
    <property type="entry name" value="GTB_UDP-GlcNAc_2-Epimerase"/>
    <property type="match status" value="1"/>
</dbReference>
<dbReference type="NCBIfam" id="TIGR00236">
    <property type="entry name" value="wecB"/>
    <property type="match status" value="1"/>
</dbReference>
<dbReference type="HOGENOM" id="CLU_041674_0_1_0"/>
<dbReference type="Gene3D" id="3.40.50.2000">
    <property type="entry name" value="Glycogen Phosphorylase B"/>
    <property type="match status" value="2"/>
</dbReference>
<dbReference type="InterPro" id="IPR029767">
    <property type="entry name" value="WecB-like"/>
</dbReference>
<evidence type="ECO:0000313" key="4">
    <source>
        <dbReference type="Proteomes" id="UP000007113"/>
    </source>
</evidence>
<dbReference type="EC" id="5.1.3.14" evidence="3"/>
<dbReference type="GO" id="GO:0008761">
    <property type="term" value="F:UDP-N-acetylglucosamine 2-epimerase activity"/>
    <property type="evidence" value="ECO:0007669"/>
    <property type="project" value="UniProtKB-EC"/>
</dbReference>
<dbReference type="Proteomes" id="UP000007113">
    <property type="component" value="Chromosome"/>
</dbReference>
<gene>
    <name evidence="3" type="ordered locus">AciX8_3530</name>
</gene>
<name>G8NXB8_GRAMM</name>
<organism evidence="3 4">
    <name type="scientific">Granulicella mallensis (strain ATCC BAA-1857 / DSM 23137 / MP5ACTX8)</name>
    <dbReference type="NCBI Taxonomy" id="682795"/>
    <lineage>
        <taxon>Bacteria</taxon>
        <taxon>Pseudomonadati</taxon>
        <taxon>Acidobacteriota</taxon>
        <taxon>Terriglobia</taxon>
        <taxon>Terriglobales</taxon>
        <taxon>Acidobacteriaceae</taxon>
        <taxon>Granulicella</taxon>
    </lineage>
</organism>
<dbReference type="STRING" id="682795.AciX8_3530"/>
<sequence length="369" mass="40503">MSIGGARPQFVKMAMMFHGIEAYKARNHCSIDHAILHTGQHYDPLMSDIFFEELGLAMPHPIIGTSSGTPGVQTAAMLASIEVELMRETPDLVLIYGDTNSTLAAALAASKLHIPLVHIEAGLRSFNREMQEEINRIVSDHVSDLLLAPTAASMEQLRVEGLSGRAALVGDLMLDAVAHYTSSDRTSAVLDKQGLVGKSYALVTMHRAENTDSFKRLTAILSSLAKFPIPIVLPLHPRLSRLLGVEGRRMLASHDHIHLVEPVGYLEMLVLEQRADVIVTDSGGMQKEAYFLGTPCVTLRDETEWTETLHDDWNVLAGSESETILRAVRHALERSSRAVEQPRNLAAFGGGQAAAHCIDEIMKFMEKKK</sequence>
<evidence type="ECO:0000313" key="3">
    <source>
        <dbReference type="EMBL" id="AEU37825.1"/>
    </source>
</evidence>
<evidence type="ECO:0000259" key="2">
    <source>
        <dbReference type="Pfam" id="PF02350"/>
    </source>
</evidence>
<dbReference type="Pfam" id="PF02350">
    <property type="entry name" value="Epimerase_2"/>
    <property type="match status" value="1"/>
</dbReference>
<accession>G8NXB8</accession>
<dbReference type="AlphaFoldDB" id="G8NXB8"/>
<dbReference type="InterPro" id="IPR003331">
    <property type="entry name" value="UDP_GlcNAc_Epimerase_2_dom"/>
</dbReference>
<dbReference type="KEGG" id="gma:AciX8_3530"/>
<dbReference type="PANTHER" id="PTHR43174:SF1">
    <property type="entry name" value="UDP-N-ACETYLGLUCOSAMINE 2-EPIMERASE"/>
    <property type="match status" value="1"/>
</dbReference>
<dbReference type="EMBL" id="CP003130">
    <property type="protein sequence ID" value="AEU37825.1"/>
    <property type="molecule type" value="Genomic_DNA"/>
</dbReference>
<dbReference type="PANTHER" id="PTHR43174">
    <property type="entry name" value="UDP-N-ACETYLGLUCOSAMINE 2-EPIMERASE"/>
    <property type="match status" value="1"/>
</dbReference>
<evidence type="ECO:0000256" key="1">
    <source>
        <dbReference type="RuleBase" id="RU003513"/>
    </source>
</evidence>
<keyword evidence="1 3" id="KW-0413">Isomerase</keyword>
<protein>
    <submittedName>
        <fullName evidence="3">UDP-N-acetylglucosamine 2-epimerase</fullName>
        <ecNumber evidence="3">5.1.3.14</ecNumber>
    </submittedName>
</protein>
<dbReference type="SUPFAM" id="SSF53756">
    <property type="entry name" value="UDP-Glycosyltransferase/glycogen phosphorylase"/>
    <property type="match status" value="1"/>
</dbReference>
<comment type="similarity">
    <text evidence="1">Belongs to the UDP-N-acetylglucosamine 2-epimerase family.</text>
</comment>
<keyword evidence="4" id="KW-1185">Reference proteome</keyword>